<feature type="transmembrane region" description="Helical" evidence="7">
    <location>
        <begin position="569"/>
        <end position="587"/>
    </location>
</feature>
<feature type="transmembrane region" description="Helical" evidence="7">
    <location>
        <begin position="127"/>
        <end position="147"/>
    </location>
</feature>
<evidence type="ECO:0000256" key="4">
    <source>
        <dbReference type="ARBA" id="ARBA00022989"/>
    </source>
</evidence>
<gene>
    <name evidence="8" type="ORF">SAMN05421761_101386</name>
</gene>
<feature type="transmembrane region" description="Helical" evidence="7">
    <location>
        <begin position="479"/>
        <end position="498"/>
    </location>
</feature>
<reference evidence="9" key="1">
    <citation type="submission" date="2017-01" db="EMBL/GenBank/DDBJ databases">
        <authorList>
            <person name="Varghese N."/>
            <person name="Submissions S."/>
        </authorList>
    </citation>
    <scope>NUCLEOTIDE SEQUENCE [LARGE SCALE GENOMIC DNA]</scope>
    <source>
        <strain evidence="9">DSM 46698</strain>
    </source>
</reference>
<dbReference type="PROSITE" id="PS50283">
    <property type="entry name" value="NA_SOLUT_SYMP_3"/>
    <property type="match status" value="1"/>
</dbReference>
<evidence type="ECO:0000256" key="1">
    <source>
        <dbReference type="ARBA" id="ARBA00004141"/>
    </source>
</evidence>
<dbReference type="GO" id="GO:0005886">
    <property type="term" value="C:plasma membrane"/>
    <property type="evidence" value="ECO:0007669"/>
    <property type="project" value="TreeGrafter"/>
</dbReference>
<dbReference type="EMBL" id="FTOP01000001">
    <property type="protein sequence ID" value="SIS55585.1"/>
    <property type="molecule type" value="Genomic_DNA"/>
</dbReference>
<proteinExistence type="inferred from homology"/>
<dbReference type="PANTHER" id="PTHR11819:SF77">
    <property type="entry name" value="SODIUM_GLUCOSE COTRANSPORT PROTEIN"/>
    <property type="match status" value="1"/>
</dbReference>
<evidence type="ECO:0000256" key="5">
    <source>
        <dbReference type="ARBA" id="ARBA00023136"/>
    </source>
</evidence>
<feature type="transmembrane region" description="Helical" evidence="7">
    <location>
        <begin position="153"/>
        <end position="175"/>
    </location>
</feature>
<keyword evidence="5 7" id="KW-0472">Membrane</keyword>
<keyword evidence="9" id="KW-1185">Reference proteome</keyword>
<feature type="transmembrane region" description="Helical" evidence="7">
    <location>
        <begin position="78"/>
        <end position="95"/>
    </location>
</feature>
<keyword evidence="3 7" id="KW-0812">Transmembrane</keyword>
<dbReference type="Pfam" id="PF00474">
    <property type="entry name" value="SSF"/>
    <property type="match status" value="1"/>
</dbReference>
<protein>
    <submittedName>
        <fullName evidence="8">Na+/proline symporter</fullName>
    </submittedName>
</protein>
<dbReference type="AlphaFoldDB" id="A0A1N7K1U9"/>
<dbReference type="GO" id="GO:0005412">
    <property type="term" value="F:D-glucose:sodium symporter activity"/>
    <property type="evidence" value="ECO:0007669"/>
    <property type="project" value="TreeGrafter"/>
</dbReference>
<evidence type="ECO:0000256" key="7">
    <source>
        <dbReference type="SAM" id="Phobius"/>
    </source>
</evidence>
<accession>A0A1N7K1U9</accession>
<dbReference type="InterPro" id="IPR038377">
    <property type="entry name" value="Na/Glc_symporter_sf"/>
</dbReference>
<feature type="transmembrane region" description="Helical" evidence="7">
    <location>
        <begin position="294"/>
        <end position="311"/>
    </location>
</feature>
<sequence>MTISHLDWAIIGAFFVISLLIGVLTARKAGSSSKEFFLSGRNMPWWLLGVSMVATTFSADTPNLVTDIVRTNGVSGNWVWWAFLLTGMLTVFVYAKLWRRSESTTDLEFYEIRYGGKPAAFLRAFRAIYLGVFFNVVIMATVALAAIKIGGVMLGLSPIETLLIASIVTVIYSSLGGLKGVLLTDFFQFFIAMAGAIWAAIHVLSLPEIGSLDNLLTHPNVSDKLNFIPDLSDANLFVPLLLMPLAIQWWATWYPGAEPGGGGYIAQRMLSAKDEKNAIGATLLFNIAHYGMRPWPWIIIALASLVIFPNISDMQAAFPHIPAGKLGHDLAYSAMLTYLPVGLVGLVLASLIAAVMSTLSTHLNWGSSYVVNDFYQRFIKPQASEKELVLVGRLSTIGLMFLAALLALELNNALEAFNILLQIGAGTGAIFILRWFWWRINAYTEIAGMAISFLVAIFFEKINPAYELIHIEESQAYLKILYGVGITTIGWVLVTLFTQPEQDQVLLSFYRKIKPAAIGWNALLKRYPQEETEQGRLPKEIALMLVGSVMVYAVLFSVGFWIYGERYEATIAAMIALIGGGIILKSWKGLK</sequence>
<comment type="similarity">
    <text evidence="2 6">Belongs to the sodium:solute symporter (SSF) (TC 2.A.21) family.</text>
</comment>
<evidence type="ECO:0000256" key="6">
    <source>
        <dbReference type="RuleBase" id="RU362091"/>
    </source>
</evidence>
<dbReference type="Proteomes" id="UP000186026">
    <property type="component" value="Unassembled WGS sequence"/>
</dbReference>
<feature type="transmembrane region" description="Helical" evidence="7">
    <location>
        <begin position="45"/>
        <end position="66"/>
    </location>
</feature>
<dbReference type="OrthoDB" id="9761931at2"/>
<feature type="transmembrane region" description="Helical" evidence="7">
    <location>
        <begin position="440"/>
        <end position="459"/>
    </location>
</feature>
<feature type="transmembrane region" description="Helical" evidence="7">
    <location>
        <begin position="414"/>
        <end position="433"/>
    </location>
</feature>
<dbReference type="InterPro" id="IPR001734">
    <property type="entry name" value="Na/solute_symporter"/>
</dbReference>
<evidence type="ECO:0000313" key="8">
    <source>
        <dbReference type="EMBL" id="SIS55585.1"/>
    </source>
</evidence>
<evidence type="ECO:0000256" key="3">
    <source>
        <dbReference type="ARBA" id="ARBA00022692"/>
    </source>
</evidence>
<dbReference type="PANTHER" id="PTHR11819">
    <property type="entry name" value="SOLUTE CARRIER FAMILY 5"/>
    <property type="match status" value="1"/>
</dbReference>
<organism evidence="8 9">
    <name type="scientific">Belliella pelovolcani</name>
    <dbReference type="NCBI Taxonomy" id="529505"/>
    <lineage>
        <taxon>Bacteria</taxon>
        <taxon>Pseudomonadati</taxon>
        <taxon>Bacteroidota</taxon>
        <taxon>Cytophagia</taxon>
        <taxon>Cytophagales</taxon>
        <taxon>Cyclobacteriaceae</taxon>
        <taxon>Belliella</taxon>
    </lineage>
</organism>
<dbReference type="Gene3D" id="1.20.1730.10">
    <property type="entry name" value="Sodium/glucose cotransporter"/>
    <property type="match status" value="1"/>
</dbReference>
<dbReference type="STRING" id="529505.SAMN05421761_101386"/>
<feature type="transmembrane region" description="Helical" evidence="7">
    <location>
        <begin position="331"/>
        <end position="355"/>
    </location>
</feature>
<feature type="transmembrane region" description="Helical" evidence="7">
    <location>
        <begin position="541"/>
        <end position="563"/>
    </location>
</feature>
<evidence type="ECO:0000313" key="9">
    <source>
        <dbReference type="Proteomes" id="UP000186026"/>
    </source>
</evidence>
<comment type="subcellular location">
    <subcellularLocation>
        <location evidence="1">Membrane</location>
        <topology evidence="1">Multi-pass membrane protein</topology>
    </subcellularLocation>
</comment>
<keyword evidence="4 7" id="KW-1133">Transmembrane helix</keyword>
<feature type="transmembrane region" description="Helical" evidence="7">
    <location>
        <begin position="388"/>
        <end position="408"/>
    </location>
</feature>
<feature type="transmembrane region" description="Helical" evidence="7">
    <location>
        <begin position="6"/>
        <end position="24"/>
    </location>
</feature>
<feature type="transmembrane region" description="Helical" evidence="7">
    <location>
        <begin position="187"/>
        <end position="206"/>
    </location>
</feature>
<name>A0A1N7K1U9_9BACT</name>
<evidence type="ECO:0000256" key="2">
    <source>
        <dbReference type="ARBA" id="ARBA00006434"/>
    </source>
</evidence>
<dbReference type="RefSeq" id="WP_076498163.1">
    <property type="nucleotide sequence ID" value="NZ_FTOP01000001.1"/>
</dbReference>
<dbReference type="CDD" id="cd11477">
    <property type="entry name" value="SLC5sbd_u1"/>
    <property type="match status" value="1"/>
</dbReference>